<dbReference type="Gene3D" id="1.20.1530.20">
    <property type="match status" value="1"/>
</dbReference>
<evidence type="ECO:0000256" key="4">
    <source>
        <dbReference type="ARBA" id="ARBA00023065"/>
    </source>
</evidence>
<feature type="transmembrane region" description="Helical" evidence="6">
    <location>
        <begin position="255"/>
        <end position="272"/>
    </location>
</feature>
<evidence type="ECO:0008006" key="9">
    <source>
        <dbReference type="Google" id="ProtNLM"/>
    </source>
</evidence>
<name>A0ABN6PFP0_9BURK</name>
<sequence length="405" mass="43599">MPAITREVALLALIIALMVLPRMLQRWRLPAPLSSFALGIAAALALENHTQDATLALLATLGISSLFLFAGLEIDLSDFAKGKWPLARHALLRLVTLGTAAYGLTHYLDLSWQTSVLLGLAVLTPSAGFILDTLAALDLDDEERYWIRMKAISGEILALLVLFIVLQSSSVSNLAWSSVALAAMVVALPLILLGLGRFVVPYARGSEFSLLVMVGVIAAFLTYKLGVYYLVGAFLAGFIARLLRVRMPTLASDGNLHAIRMFASFFIPFYFFHKGMGVPRDAMTGDAVLLGAALALIIVPCRVGLVWAQRRLIRGESATVSLRVSAALTPTLIFTLVLASILSERFGISDTLYGALLVYAGLATMVPSLVMSRPVDFDMLPDTGPAPEWAAQDHPSLSETSKDSP</sequence>
<keyword evidence="2" id="KW-0050">Antiport</keyword>
<keyword evidence="1" id="KW-0813">Transport</keyword>
<feature type="transmembrane region" description="Helical" evidence="6">
    <location>
        <begin position="116"/>
        <end position="137"/>
    </location>
</feature>
<keyword evidence="6" id="KW-0472">Membrane</keyword>
<feature type="transmembrane region" description="Helical" evidence="6">
    <location>
        <begin position="149"/>
        <end position="168"/>
    </location>
</feature>
<keyword evidence="4" id="KW-0406">Ion transport</keyword>
<keyword evidence="8" id="KW-1185">Reference proteome</keyword>
<dbReference type="InterPro" id="IPR038770">
    <property type="entry name" value="Na+/solute_symporter_sf"/>
</dbReference>
<dbReference type="Proteomes" id="UP001057498">
    <property type="component" value="Chromosome"/>
</dbReference>
<feature type="transmembrane region" description="Helical" evidence="6">
    <location>
        <begin position="353"/>
        <end position="371"/>
    </location>
</feature>
<organism evidence="7 8">
    <name type="scientific">Sphaerotilus microaerophilus</name>
    <dbReference type="NCBI Taxonomy" id="2914710"/>
    <lineage>
        <taxon>Bacteria</taxon>
        <taxon>Pseudomonadati</taxon>
        <taxon>Pseudomonadota</taxon>
        <taxon>Betaproteobacteria</taxon>
        <taxon>Burkholderiales</taxon>
        <taxon>Sphaerotilaceae</taxon>
        <taxon>Sphaerotilus</taxon>
    </lineage>
</organism>
<evidence type="ECO:0000256" key="2">
    <source>
        <dbReference type="ARBA" id="ARBA00022449"/>
    </source>
</evidence>
<feature type="transmembrane region" description="Helical" evidence="6">
    <location>
        <begin position="174"/>
        <end position="195"/>
    </location>
</feature>
<keyword evidence="3" id="KW-0915">Sodium</keyword>
<evidence type="ECO:0000256" key="1">
    <source>
        <dbReference type="ARBA" id="ARBA00022448"/>
    </source>
</evidence>
<accession>A0ABN6PFP0</accession>
<feature type="transmembrane region" description="Helical" evidence="6">
    <location>
        <begin position="227"/>
        <end position="243"/>
    </location>
</feature>
<evidence type="ECO:0000256" key="6">
    <source>
        <dbReference type="SAM" id="Phobius"/>
    </source>
</evidence>
<keyword evidence="6" id="KW-0812">Transmembrane</keyword>
<feature type="transmembrane region" description="Helical" evidence="6">
    <location>
        <begin position="86"/>
        <end position="104"/>
    </location>
</feature>
<keyword evidence="6" id="KW-1133">Transmembrane helix</keyword>
<dbReference type="EMBL" id="AP025730">
    <property type="protein sequence ID" value="BDI03830.1"/>
    <property type="molecule type" value="Genomic_DNA"/>
</dbReference>
<feature type="transmembrane region" description="Helical" evidence="6">
    <location>
        <begin position="287"/>
        <end position="308"/>
    </location>
</feature>
<keyword evidence="5" id="KW-0739">Sodium transport</keyword>
<evidence type="ECO:0000256" key="3">
    <source>
        <dbReference type="ARBA" id="ARBA00023053"/>
    </source>
</evidence>
<dbReference type="PANTHER" id="PTHR43562:SF3">
    <property type="entry name" value="SODIUM ION_PROTON EXCHANGER (EUROFUNG)"/>
    <property type="match status" value="1"/>
</dbReference>
<evidence type="ECO:0000313" key="8">
    <source>
        <dbReference type="Proteomes" id="UP001057498"/>
    </source>
</evidence>
<reference evidence="7" key="1">
    <citation type="submission" date="2022-04" db="EMBL/GenBank/DDBJ databases">
        <title>Whole genome sequence of Sphaerotilus sp. FB-5.</title>
        <authorList>
            <person name="Takeda M."/>
            <person name="Narihara S."/>
            <person name="Akimoto M."/>
            <person name="Akimoto R."/>
            <person name="Nishiyashiki S."/>
            <person name="Murakami T."/>
        </authorList>
    </citation>
    <scope>NUCLEOTIDE SEQUENCE</scope>
    <source>
        <strain evidence="7">FB-5</strain>
    </source>
</reference>
<evidence type="ECO:0000256" key="5">
    <source>
        <dbReference type="ARBA" id="ARBA00023201"/>
    </source>
</evidence>
<feature type="transmembrane region" description="Helical" evidence="6">
    <location>
        <begin position="53"/>
        <end position="74"/>
    </location>
</feature>
<gene>
    <name evidence="7" type="ORF">CATMQ487_08000</name>
</gene>
<evidence type="ECO:0000313" key="7">
    <source>
        <dbReference type="EMBL" id="BDI03830.1"/>
    </source>
</evidence>
<proteinExistence type="predicted"/>
<protein>
    <recommendedName>
        <fullName evidence="9">Cation:proton antiporter</fullName>
    </recommendedName>
</protein>
<dbReference type="PANTHER" id="PTHR43562">
    <property type="entry name" value="NAPA-TYPE SODIUM/HYDROGEN ANTIPORTER"/>
    <property type="match status" value="1"/>
</dbReference>
<feature type="transmembrane region" description="Helical" evidence="6">
    <location>
        <begin position="320"/>
        <end position="341"/>
    </location>
</feature>